<name>A0ABU7E1D7_9TELE</name>
<sequence>MCFCFQPPRVYSSHVAESKYKQSCGEEPQQGFIFTMLAWLQESWLPSAFLVRNQKQEEPKCTRNSAVQLDDEDVIRAVKTLQMFKQLQEQTGFLAVRVNRTNHPADD</sequence>
<evidence type="ECO:0000313" key="1">
    <source>
        <dbReference type="EMBL" id="MED6279990.1"/>
    </source>
</evidence>
<comment type="caution">
    <text evidence="1">The sequence shown here is derived from an EMBL/GenBank/DDBJ whole genome shotgun (WGS) entry which is preliminary data.</text>
</comment>
<dbReference type="EMBL" id="JAHUTJ010041308">
    <property type="protein sequence ID" value="MED6279990.1"/>
    <property type="molecule type" value="Genomic_DNA"/>
</dbReference>
<protein>
    <submittedName>
        <fullName evidence="1">Uncharacterized protein</fullName>
    </submittedName>
</protein>
<proteinExistence type="predicted"/>
<organism evidence="1 2">
    <name type="scientific">Characodon lateralis</name>
    <dbReference type="NCBI Taxonomy" id="208331"/>
    <lineage>
        <taxon>Eukaryota</taxon>
        <taxon>Metazoa</taxon>
        <taxon>Chordata</taxon>
        <taxon>Craniata</taxon>
        <taxon>Vertebrata</taxon>
        <taxon>Euteleostomi</taxon>
        <taxon>Actinopterygii</taxon>
        <taxon>Neopterygii</taxon>
        <taxon>Teleostei</taxon>
        <taxon>Neoteleostei</taxon>
        <taxon>Acanthomorphata</taxon>
        <taxon>Ovalentaria</taxon>
        <taxon>Atherinomorphae</taxon>
        <taxon>Cyprinodontiformes</taxon>
        <taxon>Goodeidae</taxon>
        <taxon>Characodon</taxon>
    </lineage>
</organism>
<keyword evidence="2" id="KW-1185">Reference proteome</keyword>
<gene>
    <name evidence="1" type="ORF">CHARACLAT_006277</name>
</gene>
<evidence type="ECO:0000313" key="2">
    <source>
        <dbReference type="Proteomes" id="UP001352852"/>
    </source>
</evidence>
<reference evidence="1 2" key="1">
    <citation type="submission" date="2021-06" db="EMBL/GenBank/DDBJ databases">
        <authorList>
            <person name="Palmer J.M."/>
        </authorList>
    </citation>
    <scope>NUCLEOTIDE SEQUENCE [LARGE SCALE GENOMIC DNA]</scope>
    <source>
        <strain evidence="1 2">CL_MEX2019</strain>
        <tissue evidence="1">Muscle</tissue>
    </source>
</reference>
<accession>A0ABU7E1D7</accession>
<dbReference type="Proteomes" id="UP001352852">
    <property type="component" value="Unassembled WGS sequence"/>
</dbReference>